<gene>
    <name evidence="4" type="ORF">SAMN04488526_0725</name>
</gene>
<dbReference type="PANTHER" id="PTHR43877">
    <property type="entry name" value="AMINOALKYLPHOSPHONATE N-ACETYLTRANSFERASE-RELATED-RELATED"/>
    <property type="match status" value="1"/>
</dbReference>
<keyword evidence="5" id="KW-1185">Reference proteome</keyword>
<dbReference type="Gene3D" id="3.40.630.30">
    <property type="match status" value="1"/>
</dbReference>
<dbReference type="Proteomes" id="UP000199283">
    <property type="component" value="Unassembled WGS sequence"/>
</dbReference>
<protein>
    <submittedName>
        <fullName evidence="4">Ribosomal protein S18 acetylase RimI</fullName>
    </submittedName>
</protein>
<name>A0A1H7HI93_9RHOB</name>
<organism evidence="4 5">
    <name type="scientific">Jannaschia helgolandensis</name>
    <dbReference type="NCBI Taxonomy" id="188906"/>
    <lineage>
        <taxon>Bacteria</taxon>
        <taxon>Pseudomonadati</taxon>
        <taxon>Pseudomonadota</taxon>
        <taxon>Alphaproteobacteria</taxon>
        <taxon>Rhodobacterales</taxon>
        <taxon>Roseobacteraceae</taxon>
        <taxon>Jannaschia</taxon>
    </lineage>
</organism>
<evidence type="ECO:0000256" key="1">
    <source>
        <dbReference type="ARBA" id="ARBA00022679"/>
    </source>
</evidence>
<reference evidence="4 5" key="1">
    <citation type="submission" date="2016-10" db="EMBL/GenBank/DDBJ databases">
        <authorList>
            <person name="de Groot N.N."/>
        </authorList>
    </citation>
    <scope>NUCLEOTIDE SEQUENCE [LARGE SCALE GENOMIC DNA]</scope>
    <source>
        <strain evidence="4 5">DSM 14858</strain>
    </source>
</reference>
<dbReference type="SUPFAM" id="SSF55729">
    <property type="entry name" value="Acyl-CoA N-acyltransferases (Nat)"/>
    <property type="match status" value="1"/>
</dbReference>
<evidence type="ECO:0000313" key="5">
    <source>
        <dbReference type="Proteomes" id="UP000199283"/>
    </source>
</evidence>
<dbReference type="InterPro" id="IPR050832">
    <property type="entry name" value="Bact_Acetyltransf"/>
</dbReference>
<evidence type="ECO:0000256" key="2">
    <source>
        <dbReference type="ARBA" id="ARBA00023315"/>
    </source>
</evidence>
<evidence type="ECO:0000259" key="3">
    <source>
        <dbReference type="PROSITE" id="PS51186"/>
    </source>
</evidence>
<keyword evidence="2" id="KW-0012">Acyltransferase</keyword>
<dbReference type="RefSeq" id="WP_092759817.1">
    <property type="nucleotide sequence ID" value="NZ_CAXBJT010000082.1"/>
</dbReference>
<evidence type="ECO:0000313" key="4">
    <source>
        <dbReference type="EMBL" id="SEK49994.1"/>
    </source>
</evidence>
<dbReference type="OrthoDB" id="273614at2"/>
<accession>A0A1H7HI93</accession>
<keyword evidence="4" id="KW-0687">Ribonucleoprotein</keyword>
<feature type="domain" description="N-acetyltransferase" evidence="3">
    <location>
        <begin position="1"/>
        <end position="156"/>
    </location>
</feature>
<dbReference type="STRING" id="188906.SAMN04488526_0725"/>
<dbReference type="GO" id="GO:0016747">
    <property type="term" value="F:acyltransferase activity, transferring groups other than amino-acyl groups"/>
    <property type="evidence" value="ECO:0007669"/>
    <property type="project" value="InterPro"/>
</dbReference>
<dbReference type="CDD" id="cd04301">
    <property type="entry name" value="NAT_SF"/>
    <property type="match status" value="1"/>
</dbReference>
<keyword evidence="1" id="KW-0808">Transferase</keyword>
<dbReference type="Pfam" id="PF00583">
    <property type="entry name" value="Acetyltransf_1"/>
    <property type="match status" value="1"/>
</dbReference>
<sequence>MIRPATSADRTAIRDLHLASWRDSYGAELSADYLRDTLPAAMDEKWSARTFGAPELTLVAYTDTEMTGFACALTDRDPPLIDNLHVRPELRGGGTGGKLLAAMKVALREAGFVRAYLTVLESNPRALAFYLAQGGVDEGPVDDIMVGHVVKARRIGFDLCS</sequence>
<dbReference type="PROSITE" id="PS51186">
    <property type="entry name" value="GNAT"/>
    <property type="match status" value="1"/>
</dbReference>
<dbReference type="InterPro" id="IPR016181">
    <property type="entry name" value="Acyl_CoA_acyltransferase"/>
</dbReference>
<dbReference type="GO" id="GO:0005840">
    <property type="term" value="C:ribosome"/>
    <property type="evidence" value="ECO:0007669"/>
    <property type="project" value="UniProtKB-KW"/>
</dbReference>
<keyword evidence="4" id="KW-0689">Ribosomal protein</keyword>
<dbReference type="AlphaFoldDB" id="A0A1H7HI93"/>
<proteinExistence type="predicted"/>
<dbReference type="EMBL" id="FNZQ01000001">
    <property type="protein sequence ID" value="SEK49994.1"/>
    <property type="molecule type" value="Genomic_DNA"/>
</dbReference>
<dbReference type="InterPro" id="IPR000182">
    <property type="entry name" value="GNAT_dom"/>
</dbReference>